<dbReference type="PATRIC" id="fig|1178515.4.peg.2882"/>
<dbReference type="AlphaFoldDB" id="A0A172TK13"/>
<name>A0A172TK13_9BACL</name>
<evidence type="ECO:0000256" key="3">
    <source>
        <dbReference type="ARBA" id="ARBA00022676"/>
    </source>
</evidence>
<dbReference type="STRING" id="1178515.SY83_14355"/>
<dbReference type="PANTHER" id="PTHR43646">
    <property type="entry name" value="GLYCOSYLTRANSFERASE"/>
    <property type="match status" value="1"/>
</dbReference>
<feature type="transmembrane region" description="Helical" evidence="11">
    <location>
        <begin position="289"/>
        <end position="306"/>
    </location>
</feature>
<dbReference type="InterPro" id="IPR029044">
    <property type="entry name" value="Nucleotide-diphossugar_trans"/>
</dbReference>
<evidence type="ECO:0000256" key="6">
    <source>
        <dbReference type="ARBA" id="ARBA00023136"/>
    </source>
</evidence>
<dbReference type="Gene3D" id="3.90.550.10">
    <property type="entry name" value="Spore Coat Polysaccharide Biosynthesis Protein SpsA, Chain A"/>
    <property type="match status" value="1"/>
</dbReference>
<evidence type="ECO:0000256" key="11">
    <source>
        <dbReference type="SAM" id="Phobius"/>
    </source>
</evidence>
<proteinExistence type="inferred from homology"/>
<evidence type="ECO:0000256" key="9">
    <source>
        <dbReference type="ARBA" id="ARBA00038120"/>
    </source>
</evidence>
<dbReference type="RefSeq" id="WP_068607613.1">
    <property type="nucleotide sequence ID" value="NZ_CP011388.1"/>
</dbReference>
<dbReference type="Pfam" id="PF00535">
    <property type="entry name" value="Glycos_transf_2"/>
    <property type="match status" value="1"/>
</dbReference>
<reference evidence="13 14" key="1">
    <citation type="submission" date="2015-01" db="EMBL/GenBank/DDBJ databases">
        <title>Paenibacillus swuensis/DY6/whole genome sequencing.</title>
        <authorList>
            <person name="Kim M.K."/>
            <person name="Srinivasan S."/>
            <person name="Lee J.-J."/>
        </authorList>
    </citation>
    <scope>NUCLEOTIDE SEQUENCE [LARGE SCALE GENOMIC DNA]</scope>
    <source>
        <strain evidence="13 14">DY6</strain>
    </source>
</reference>
<keyword evidence="2" id="KW-1003">Cell membrane</keyword>
<feature type="domain" description="Glycosyltransferase 2-like" evidence="12">
    <location>
        <begin position="52"/>
        <end position="173"/>
    </location>
</feature>
<dbReference type="InterPro" id="IPR001173">
    <property type="entry name" value="Glyco_trans_2-like"/>
</dbReference>
<evidence type="ECO:0000256" key="1">
    <source>
        <dbReference type="ARBA" id="ARBA00004236"/>
    </source>
</evidence>
<evidence type="ECO:0000313" key="13">
    <source>
        <dbReference type="EMBL" id="ANE47254.1"/>
    </source>
</evidence>
<evidence type="ECO:0000256" key="2">
    <source>
        <dbReference type="ARBA" id="ARBA00022475"/>
    </source>
</evidence>
<accession>A0A172TK13</accession>
<comment type="subcellular location">
    <subcellularLocation>
        <location evidence="1">Cell membrane</location>
    </subcellularLocation>
</comment>
<evidence type="ECO:0000256" key="5">
    <source>
        <dbReference type="ARBA" id="ARBA00022746"/>
    </source>
</evidence>
<gene>
    <name evidence="13" type="ORF">SY83_14355</name>
</gene>
<sequence length="385" mass="42643">MESFLWVITALLTVQLMFVIWNTAQFPKAVLPDSNSPVQTVHSGQERMTKVSILIPARDEERNIDSCLRSVSQQRAEGLDYEIIVLNDRSSDKTGTIAEEYARKFSRIRVLEGREPAAGWTGKSYACHQLAEEATGDILFFMDADARLEPGALSALTAFATRQGSGIVSGFPRQETETLIEKLVVPMMMYTISCHLPVALVHGTHDPKFAAAHGAALLIHRDTYRDIGGHAAVRSDLVDDMAIVRKAKEGKHPVSLIEMYSWVRMRMYRNGSEVWNGYKKNLFPGVGRNPVIMAGILSIYTILYLVPPLMLLPALFFANDWIIPAILSSVLAMLTKSYSDRKNGLSGYLGLAIALSAGILICIALDSWLSSGSGKGYEWKGRRYL</sequence>
<organism evidence="13 14">
    <name type="scientific">Paenibacillus swuensis</name>
    <dbReference type="NCBI Taxonomy" id="1178515"/>
    <lineage>
        <taxon>Bacteria</taxon>
        <taxon>Bacillati</taxon>
        <taxon>Bacillota</taxon>
        <taxon>Bacilli</taxon>
        <taxon>Bacillales</taxon>
        <taxon>Paenibacillaceae</taxon>
        <taxon>Paenibacillus</taxon>
    </lineage>
</organism>
<keyword evidence="5" id="KW-0125">Carotenoid biosynthesis</keyword>
<evidence type="ECO:0000256" key="4">
    <source>
        <dbReference type="ARBA" id="ARBA00022679"/>
    </source>
</evidence>
<dbReference type="OrthoDB" id="9800276at2"/>
<keyword evidence="11" id="KW-0812">Transmembrane</keyword>
<dbReference type="EMBL" id="CP011388">
    <property type="protein sequence ID" value="ANE47254.1"/>
    <property type="molecule type" value="Genomic_DNA"/>
</dbReference>
<evidence type="ECO:0000256" key="8">
    <source>
        <dbReference type="ARBA" id="ARBA00037904"/>
    </source>
</evidence>
<keyword evidence="6 11" id="KW-0472">Membrane</keyword>
<comment type="similarity">
    <text evidence="9">Belongs to the glycosyltransferase 2 family. CrtQ subfamily.</text>
</comment>
<dbReference type="SUPFAM" id="SSF53448">
    <property type="entry name" value="Nucleotide-diphospho-sugar transferases"/>
    <property type="match status" value="1"/>
</dbReference>
<keyword evidence="14" id="KW-1185">Reference proteome</keyword>
<keyword evidence="3" id="KW-0328">Glycosyltransferase</keyword>
<comment type="pathway">
    <text evidence="8">Carotenoid biosynthesis; staphyloxanthin biosynthesis; staphyloxanthin from farnesyl diphosphate: step 4/5.</text>
</comment>
<keyword evidence="4" id="KW-0808">Transferase</keyword>
<feature type="transmembrane region" description="Helical" evidence="11">
    <location>
        <begin position="312"/>
        <end position="334"/>
    </location>
</feature>
<dbReference type="Proteomes" id="UP000076927">
    <property type="component" value="Chromosome"/>
</dbReference>
<feature type="transmembrane region" description="Helical" evidence="11">
    <location>
        <begin position="6"/>
        <end position="24"/>
    </location>
</feature>
<evidence type="ECO:0000256" key="10">
    <source>
        <dbReference type="ARBA" id="ARBA00040345"/>
    </source>
</evidence>
<evidence type="ECO:0000256" key="7">
    <source>
        <dbReference type="ARBA" id="ARBA00037281"/>
    </source>
</evidence>
<keyword evidence="11" id="KW-1133">Transmembrane helix</keyword>
<dbReference type="KEGG" id="pswu:SY83_14355"/>
<feature type="transmembrane region" description="Helical" evidence="11">
    <location>
        <begin position="346"/>
        <end position="369"/>
    </location>
</feature>
<dbReference type="GO" id="GO:0016117">
    <property type="term" value="P:carotenoid biosynthetic process"/>
    <property type="evidence" value="ECO:0007669"/>
    <property type="project" value="UniProtKB-KW"/>
</dbReference>
<evidence type="ECO:0000259" key="12">
    <source>
        <dbReference type="Pfam" id="PF00535"/>
    </source>
</evidence>
<comment type="function">
    <text evidence="7">Catalyzes the glycosylation of 4,4'-diaponeurosporenoate, i.e. the esterification of glucose at the C1'' position with the carboxyl group of 4,4'-diaponeurosporenic acid, to form glycosyl-4,4'-diaponeurosporenoate. This is a step in the biosynthesis of staphyloxanthin, an orange pigment present in most staphylococci strains.</text>
</comment>
<protein>
    <recommendedName>
        <fullName evidence="10">4,4'-diaponeurosporenoate glycosyltransferase</fullName>
    </recommendedName>
</protein>
<dbReference type="GO" id="GO:0016757">
    <property type="term" value="F:glycosyltransferase activity"/>
    <property type="evidence" value="ECO:0007669"/>
    <property type="project" value="UniProtKB-KW"/>
</dbReference>
<dbReference type="CDD" id="cd06423">
    <property type="entry name" value="CESA_like"/>
    <property type="match status" value="1"/>
</dbReference>
<dbReference type="PANTHER" id="PTHR43646:SF2">
    <property type="entry name" value="GLYCOSYLTRANSFERASE 2-LIKE DOMAIN-CONTAINING PROTEIN"/>
    <property type="match status" value="1"/>
</dbReference>
<dbReference type="GO" id="GO:0005886">
    <property type="term" value="C:plasma membrane"/>
    <property type="evidence" value="ECO:0007669"/>
    <property type="project" value="UniProtKB-SubCell"/>
</dbReference>
<evidence type="ECO:0000313" key="14">
    <source>
        <dbReference type="Proteomes" id="UP000076927"/>
    </source>
</evidence>